<organism evidence="11 12">
    <name type="scientific">Thermanaeromonas toyohensis ToBE</name>
    <dbReference type="NCBI Taxonomy" id="698762"/>
    <lineage>
        <taxon>Bacteria</taxon>
        <taxon>Bacillati</taxon>
        <taxon>Bacillota</taxon>
        <taxon>Clostridia</taxon>
        <taxon>Neomoorellales</taxon>
        <taxon>Neomoorellaceae</taxon>
        <taxon>Thermanaeromonas</taxon>
    </lineage>
</organism>
<keyword evidence="4" id="KW-0283">Flagellar rotation</keyword>
<evidence type="ECO:0000256" key="7">
    <source>
        <dbReference type="RuleBase" id="RU004057"/>
    </source>
</evidence>
<dbReference type="Pfam" id="PF01618">
    <property type="entry name" value="MotA_ExbB"/>
    <property type="match status" value="1"/>
</dbReference>
<reference evidence="11 12" key="1">
    <citation type="submission" date="2017-04" db="EMBL/GenBank/DDBJ databases">
        <authorList>
            <person name="Afonso C.L."/>
            <person name="Miller P.J."/>
            <person name="Scott M.A."/>
            <person name="Spackman E."/>
            <person name="Goraichik I."/>
            <person name="Dimitrov K.M."/>
            <person name="Suarez D.L."/>
            <person name="Swayne D.E."/>
        </authorList>
    </citation>
    <scope>NUCLEOTIDE SEQUENCE [LARGE SCALE GENOMIC DNA]</scope>
    <source>
        <strain evidence="11 12">ToBE</strain>
    </source>
</reference>
<name>A0A1W1VX16_9FIRM</name>
<feature type="transmembrane region" description="Helical" evidence="8">
    <location>
        <begin position="7"/>
        <end position="27"/>
    </location>
</feature>
<evidence type="ECO:0000256" key="1">
    <source>
        <dbReference type="ARBA" id="ARBA00004651"/>
    </source>
</evidence>
<dbReference type="InterPro" id="IPR046786">
    <property type="entry name" value="MotA_N"/>
</dbReference>
<dbReference type="AlphaFoldDB" id="A0A1W1VX16"/>
<evidence type="ECO:0000259" key="9">
    <source>
        <dbReference type="Pfam" id="PF01618"/>
    </source>
</evidence>
<evidence type="ECO:0000256" key="6">
    <source>
        <dbReference type="ARBA" id="ARBA00023136"/>
    </source>
</evidence>
<evidence type="ECO:0000256" key="8">
    <source>
        <dbReference type="SAM" id="Phobius"/>
    </source>
</evidence>
<dbReference type="RefSeq" id="WP_084665577.1">
    <property type="nucleotide sequence ID" value="NZ_LT838272.1"/>
</dbReference>
<accession>A0A1W1VX16</accession>
<dbReference type="EMBL" id="LT838272">
    <property type="protein sequence ID" value="SMB97868.1"/>
    <property type="molecule type" value="Genomic_DNA"/>
</dbReference>
<dbReference type="OrthoDB" id="9806929at2"/>
<dbReference type="InterPro" id="IPR002898">
    <property type="entry name" value="MotA_ExbB_proton_chnl"/>
</dbReference>
<protein>
    <submittedName>
        <fullName evidence="11">Chemotaxis protein MotA</fullName>
    </submittedName>
</protein>
<dbReference type="GO" id="GO:0005886">
    <property type="term" value="C:plasma membrane"/>
    <property type="evidence" value="ECO:0007669"/>
    <property type="project" value="UniProtKB-SubCell"/>
</dbReference>
<feature type="transmembrane region" description="Helical" evidence="8">
    <location>
        <begin position="33"/>
        <end position="53"/>
    </location>
</feature>
<dbReference type="GO" id="GO:0015031">
    <property type="term" value="P:protein transport"/>
    <property type="evidence" value="ECO:0007669"/>
    <property type="project" value="UniProtKB-KW"/>
</dbReference>
<keyword evidence="3 8" id="KW-0812">Transmembrane</keyword>
<evidence type="ECO:0000313" key="11">
    <source>
        <dbReference type="EMBL" id="SMB97868.1"/>
    </source>
</evidence>
<dbReference type="Pfam" id="PF20560">
    <property type="entry name" value="MotA_N"/>
    <property type="match status" value="1"/>
</dbReference>
<keyword evidence="12" id="KW-1185">Reference proteome</keyword>
<feature type="transmembrane region" description="Helical" evidence="8">
    <location>
        <begin position="151"/>
        <end position="170"/>
    </location>
</feature>
<feature type="domain" description="MotA/TolQ/ExbB proton channel" evidence="9">
    <location>
        <begin position="102"/>
        <end position="214"/>
    </location>
</feature>
<keyword evidence="2" id="KW-1003">Cell membrane</keyword>
<dbReference type="GO" id="GO:0071978">
    <property type="term" value="P:bacterial-type flagellum-dependent swarming motility"/>
    <property type="evidence" value="ECO:0007669"/>
    <property type="project" value="InterPro"/>
</dbReference>
<dbReference type="NCBIfam" id="NF006583">
    <property type="entry name" value="PRK09109.1"/>
    <property type="match status" value="1"/>
</dbReference>
<feature type="domain" description="Motility protein A N-terminal" evidence="10">
    <location>
        <begin position="7"/>
        <end position="82"/>
    </location>
</feature>
<comment type="similarity">
    <text evidence="7">Belongs to the exbB/tolQ family.</text>
</comment>
<sequence>MDILVPVGMLIGFGSLLMAFLLEGGHLTSLVGVSPFLIVFGGTIGATLIGLGLEEVRSLPGLLKAVLANKKYDLMETIERLAEYAVIARREGFPGLEKQLEDTTEPFLRTALQLVVDGTDPEYTRAILEQYIYTTSERHAKGVKIFEAAGGYAPTMGIIGTVMGLIHVLSNISTPDKLGPSIALAFVATLYGVSTANLIWLPIAAKLKAKSDKERIYQELVVEGVLAIQAGKSPTALRTALLAFLSPGKQQQMQRQPVKEAQMGEV</sequence>
<gene>
    <name evidence="11" type="ORF">SAMN00808754_2000</name>
</gene>
<evidence type="ECO:0000256" key="2">
    <source>
        <dbReference type="ARBA" id="ARBA00022475"/>
    </source>
</evidence>
<keyword evidence="7" id="KW-0813">Transport</keyword>
<evidence type="ECO:0000259" key="10">
    <source>
        <dbReference type="Pfam" id="PF20560"/>
    </source>
</evidence>
<dbReference type="PANTHER" id="PTHR30433">
    <property type="entry name" value="CHEMOTAXIS PROTEIN MOTA"/>
    <property type="match status" value="1"/>
</dbReference>
<evidence type="ECO:0000256" key="5">
    <source>
        <dbReference type="ARBA" id="ARBA00022989"/>
    </source>
</evidence>
<proteinExistence type="inferred from homology"/>
<evidence type="ECO:0000256" key="4">
    <source>
        <dbReference type="ARBA" id="ARBA00022779"/>
    </source>
</evidence>
<evidence type="ECO:0000256" key="3">
    <source>
        <dbReference type="ARBA" id="ARBA00022692"/>
    </source>
</evidence>
<dbReference type="STRING" id="698762.SAMN00808754_2000"/>
<dbReference type="PANTHER" id="PTHR30433:SF3">
    <property type="entry name" value="MOTILITY PROTEIN A"/>
    <property type="match status" value="1"/>
</dbReference>
<evidence type="ECO:0000313" key="12">
    <source>
        <dbReference type="Proteomes" id="UP000192569"/>
    </source>
</evidence>
<feature type="transmembrane region" description="Helical" evidence="8">
    <location>
        <begin position="182"/>
        <end position="205"/>
    </location>
</feature>
<dbReference type="Proteomes" id="UP000192569">
    <property type="component" value="Chromosome I"/>
</dbReference>
<keyword evidence="6 8" id="KW-0472">Membrane</keyword>
<comment type="subcellular location">
    <subcellularLocation>
        <location evidence="1">Cell membrane</location>
        <topology evidence="1">Multi-pass membrane protein</topology>
    </subcellularLocation>
    <subcellularLocation>
        <location evidence="7">Membrane</location>
        <topology evidence="7">Multi-pass membrane protein</topology>
    </subcellularLocation>
</comment>
<dbReference type="InterPro" id="IPR047055">
    <property type="entry name" value="MotA-like"/>
</dbReference>
<keyword evidence="7" id="KW-0653">Protein transport</keyword>
<dbReference type="GO" id="GO:0006935">
    <property type="term" value="P:chemotaxis"/>
    <property type="evidence" value="ECO:0007669"/>
    <property type="project" value="InterPro"/>
</dbReference>
<keyword evidence="5 8" id="KW-1133">Transmembrane helix</keyword>